<evidence type="ECO:0000256" key="1">
    <source>
        <dbReference type="ARBA" id="ARBA00022729"/>
    </source>
</evidence>
<dbReference type="SUPFAM" id="SSF51126">
    <property type="entry name" value="Pectin lyase-like"/>
    <property type="match status" value="1"/>
</dbReference>
<protein>
    <submittedName>
        <fullName evidence="4">Transporter</fullName>
    </submittedName>
</protein>
<evidence type="ECO:0000259" key="3">
    <source>
        <dbReference type="PROSITE" id="PS51208"/>
    </source>
</evidence>
<dbReference type="KEGG" id="hni:W911_03040"/>
<dbReference type="AlphaFoldDB" id="V5SCC0"/>
<evidence type="ECO:0000256" key="2">
    <source>
        <dbReference type="SAM" id="SignalP"/>
    </source>
</evidence>
<gene>
    <name evidence="4" type="ORF">W911_03040</name>
</gene>
<evidence type="ECO:0000313" key="4">
    <source>
        <dbReference type="EMBL" id="AHB47619.1"/>
    </source>
</evidence>
<reference evidence="4 5" key="1">
    <citation type="journal article" date="2014" name="Genome Announc.">
        <title>Complete Genome Sequence of Hyphomicrobium nitrativorans Strain NL23, a Denitrifying Bacterium Isolated from Biofilm of a Methanol-Fed Denitrification System Treating Seawater at the Montreal Biodome.</title>
        <authorList>
            <person name="Martineau C."/>
            <person name="Villeneuve C."/>
            <person name="Mauffrey F."/>
            <person name="Villemur R."/>
        </authorList>
    </citation>
    <scope>NUCLEOTIDE SEQUENCE [LARGE SCALE GENOMIC DNA]</scope>
    <source>
        <strain evidence="4">NL23</strain>
    </source>
</reference>
<accession>V5SCC0</accession>
<dbReference type="STRING" id="1029756.W911_03040"/>
<dbReference type="SMART" id="SM00869">
    <property type="entry name" value="Autotransporter"/>
    <property type="match status" value="1"/>
</dbReference>
<dbReference type="HOGENOM" id="CLU_005887_4_0_5"/>
<evidence type="ECO:0000313" key="5">
    <source>
        <dbReference type="Proteomes" id="UP000018542"/>
    </source>
</evidence>
<dbReference type="InterPro" id="IPR005546">
    <property type="entry name" value="Autotransporte_beta"/>
</dbReference>
<dbReference type="InterPro" id="IPR011050">
    <property type="entry name" value="Pectin_lyase_fold/virulence"/>
</dbReference>
<keyword evidence="1 2" id="KW-0732">Signal</keyword>
<proteinExistence type="predicted"/>
<dbReference type="InterPro" id="IPR036709">
    <property type="entry name" value="Autotransporte_beta_dom_sf"/>
</dbReference>
<dbReference type="PROSITE" id="PS51208">
    <property type="entry name" value="AUTOTRANSPORTER"/>
    <property type="match status" value="1"/>
</dbReference>
<dbReference type="Gene3D" id="2.40.128.130">
    <property type="entry name" value="Autotransporter beta-domain"/>
    <property type="match status" value="1"/>
</dbReference>
<sequence length="919" mass="95008">MLENAPATGFRLSRKEKLRGPRTPTLLIALASLAVAPSAASAQSFNGTAVTSGPFHDGVQYFNHGARLDASAPWAVGGGRQEFRFIARLDATAANAVGGGEQYFYDRTVLNAFAPNAITFGTQRFFNESVLNAYAMNALNGGTQEFHATSRLNASGYNSVSGGTQTFLGTSVLSAATTSAVSGGEQTFRDNSRLNFLAPNAVTGGTQLFYDNSVAHVLVAKGASGAQLRFYDNSTLEADAADAVGHATFSNNSRLNANVANAVSSDDNRYFLGNSALNASAANAVTGGRFLFEDNSTLNAAHSNAINGGTIHLQNSASIQIQATNALTNTVHVYLAGATNLSLNGYGTTIGKIAGNGQIRNGAAHDATLTVDSSVLGDSHFGGVISDGGAGRLNLVKTGAGTLRLFGVNTYTGTTTVNGGELHIAGSIVSSALTVGNGGRLSGAGDGTVGNTTVESGGTVSLGPSRLAVAGDITFSPGSALELRTAYRLPVTGAAHLNGGSVVYLSHSGPVSATQTFTILTANTISGTFNSASTPLAFFDATLAYSPTAVNLTLQRNSLTFADVGQTENQDAAAAVAEAFGFGHALHDAIVVLQAGQALNAFDAISGEIHASTRTALIEDSRFVRNAANDRIRATRDPRPANTEQAFSAQFAGWGHAFGSWGDSSGNQAELSRTTGGILTGIDGLLLDTWRVGALTGYSRSSFEDRGHLSSGTSDSAHLGLYGGTRWAALGIQAGAAYAWHDIEMKRHVVFPGFVEHLTAKDDGGTAQVFGELSYRFDGPATLEPFVGLAHVHLHTRGYTETGGTAALMTESSDEDVTFSTIGLRGSFGFTFGGVDAKAHGMLGWRHGFGNTSPVAKHRFSGSTYLTVAGAPVTEDTAVIEAGMDVFVGDETTFNIGYSGQLASDAQDHGVTASLDIRF</sequence>
<dbReference type="Pfam" id="PF12951">
    <property type="entry name" value="PATR"/>
    <property type="match status" value="1"/>
</dbReference>
<dbReference type="Pfam" id="PF03797">
    <property type="entry name" value="Autotransporter"/>
    <property type="match status" value="1"/>
</dbReference>
<dbReference type="PATRIC" id="fig|1029756.8.peg.640"/>
<dbReference type="NCBIfam" id="TIGR02601">
    <property type="entry name" value="autotrns_rpt"/>
    <property type="match status" value="1"/>
</dbReference>
<name>V5SCC0_9HYPH</name>
<dbReference type="Proteomes" id="UP000018542">
    <property type="component" value="Chromosome"/>
</dbReference>
<feature type="chain" id="PRO_5004740576" evidence="2">
    <location>
        <begin position="43"/>
        <end position="919"/>
    </location>
</feature>
<dbReference type="RefSeq" id="WP_023786031.1">
    <property type="nucleotide sequence ID" value="NC_022997.1"/>
</dbReference>
<dbReference type="EMBL" id="CP006912">
    <property type="protein sequence ID" value="AHB47619.1"/>
    <property type="molecule type" value="Genomic_DNA"/>
</dbReference>
<dbReference type="SUPFAM" id="SSF103515">
    <property type="entry name" value="Autotransporter"/>
    <property type="match status" value="1"/>
</dbReference>
<feature type="signal peptide" evidence="2">
    <location>
        <begin position="1"/>
        <end position="42"/>
    </location>
</feature>
<dbReference type="InterPro" id="IPR013425">
    <property type="entry name" value="Autotrns_rpt"/>
</dbReference>
<dbReference type="OrthoDB" id="7872833at2"/>
<feature type="domain" description="Autotransporter" evidence="3">
    <location>
        <begin position="646"/>
        <end position="919"/>
    </location>
</feature>
<keyword evidence="5" id="KW-1185">Reference proteome</keyword>
<organism evidence="4 5">
    <name type="scientific">Hyphomicrobium nitrativorans NL23</name>
    <dbReference type="NCBI Taxonomy" id="1029756"/>
    <lineage>
        <taxon>Bacteria</taxon>
        <taxon>Pseudomonadati</taxon>
        <taxon>Pseudomonadota</taxon>
        <taxon>Alphaproteobacteria</taxon>
        <taxon>Hyphomicrobiales</taxon>
        <taxon>Hyphomicrobiaceae</taxon>
        <taxon>Hyphomicrobium</taxon>
    </lineage>
</organism>